<evidence type="ECO:0000256" key="1">
    <source>
        <dbReference type="SAM" id="Phobius"/>
    </source>
</evidence>
<dbReference type="AlphaFoldDB" id="A0A1B0AH16"/>
<reference evidence="3" key="1">
    <citation type="submission" date="2014-03" db="EMBL/GenBank/DDBJ databases">
        <authorList>
            <person name="Aksoy S."/>
            <person name="Warren W."/>
            <person name="Wilson R.K."/>
        </authorList>
    </citation>
    <scope>NUCLEOTIDE SEQUENCE [LARGE SCALE GENOMIC DNA]</scope>
    <source>
        <strain evidence="3">IAEA</strain>
    </source>
</reference>
<dbReference type="Proteomes" id="UP000092445">
    <property type="component" value="Unassembled WGS sequence"/>
</dbReference>
<reference evidence="2" key="2">
    <citation type="submission" date="2020-05" db="UniProtKB">
        <authorList>
            <consortium name="EnsemblMetazoa"/>
        </authorList>
    </citation>
    <scope>IDENTIFICATION</scope>
    <source>
        <strain evidence="2">IAEA</strain>
    </source>
</reference>
<accession>A0A1B0AH16</accession>
<sequence length="109" mass="12810">MSFIQNQFCISTKEVHSDCNNQKCSSLLNKRFRFLCCRKRQLMELNMAYDKQNLINPIIKCAHLRDSSIEQYCENDAPQQQMCTYTLLRYATLCYAVLGIAMLTTTWLH</sequence>
<evidence type="ECO:0000313" key="3">
    <source>
        <dbReference type="Proteomes" id="UP000092445"/>
    </source>
</evidence>
<keyword evidence="1" id="KW-0472">Membrane</keyword>
<keyword evidence="1" id="KW-0812">Transmembrane</keyword>
<keyword evidence="1" id="KW-1133">Transmembrane helix</keyword>
<dbReference type="VEuPathDB" id="VectorBase:GPAI045437"/>
<dbReference type="EnsemblMetazoa" id="GPAI045437-RA">
    <property type="protein sequence ID" value="GPAI045437-PA"/>
    <property type="gene ID" value="GPAI045437"/>
</dbReference>
<proteinExistence type="predicted"/>
<feature type="transmembrane region" description="Helical" evidence="1">
    <location>
        <begin position="87"/>
        <end position="108"/>
    </location>
</feature>
<organism evidence="2 3">
    <name type="scientific">Glossina pallidipes</name>
    <name type="common">Tsetse fly</name>
    <dbReference type="NCBI Taxonomy" id="7398"/>
    <lineage>
        <taxon>Eukaryota</taxon>
        <taxon>Metazoa</taxon>
        <taxon>Ecdysozoa</taxon>
        <taxon>Arthropoda</taxon>
        <taxon>Hexapoda</taxon>
        <taxon>Insecta</taxon>
        <taxon>Pterygota</taxon>
        <taxon>Neoptera</taxon>
        <taxon>Endopterygota</taxon>
        <taxon>Diptera</taxon>
        <taxon>Brachycera</taxon>
        <taxon>Muscomorpha</taxon>
        <taxon>Hippoboscoidea</taxon>
        <taxon>Glossinidae</taxon>
        <taxon>Glossina</taxon>
    </lineage>
</organism>
<evidence type="ECO:0000313" key="2">
    <source>
        <dbReference type="EnsemblMetazoa" id="GPAI045437-PA"/>
    </source>
</evidence>
<keyword evidence="3" id="KW-1185">Reference proteome</keyword>
<protein>
    <submittedName>
        <fullName evidence="2">Uncharacterized protein</fullName>
    </submittedName>
</protein>
<name>A0A1B0AH16_GLOPL</name>